<sequence length="126" mass="13563">MPDVITGLPAPRLLHHVPPGFAAGIGELLRDAMRAHADAEFAASPHPSCEALEKTSLYAELLALQSSSNERMMGQYIQSVLMDQGGDEWIFIRDASKVKDGGLDAAKSILLGQVSARLDETTSEQM</sequence>
<proteinExistence type="predicted"/>
<comment type="caution">
    <text evidence="1">The sequence shown here is derived from an EMBL/GenBank/DDBJ whole genome shotgun (WGS) entry which is preliminary data.</text>
</comment>
<protein>
    <submittedName>
        <fullName evidence="1">Uncharacterized protein</fullName>
    </submittedName>
</protein>
<dbReference type="Proteomes" id="UP001189429">
    <property type="component" value="Unassembled WGS sequence"/>
</dbReference>
<gene>
    <name evidence="1" type="ORF">PCOR1329_LOCUS56572</name>
</gene>
<dbReference type="EMBL" id="CAUYUJ010016966">
    <property type="protein sequence ID" value="CAK0870455.1"/>
    <property type="molecule type" value="Genomic_DNA"/>
</dbReference>
<keyword evidence="2" id="KW-1185">Reference proteome</keyword>
<organism evidence="1 2">
    <name type="scientific">Prorocentrum cordatum</name>
    <dbReference type="NCBI Taxonomy" id="2364126"/>
    <lineage>
        <taxon>Eukaryota</taxon>
        <taxon>Sar</taxon>
        <taxon>Alveolata</taxon>
        <taxon>Dinophyceae</taxon>
        <taxon>Prorocentrales</taxon>
        <taxon>Prorocentraceae</taxon>
        <taxon>Prorocentrum</taxon>
    </lineage>
</organism>
<name>A0ABN9VCN2_9DINO</name>
<feature type="non-terminal residue" evidence="1">
    <location>
        <position position="126"/>
    </location>
</feature>
<accession>A0ABN9VCN2</accession>
<evidence type="ECO:0000313" key="1">
    <source>
        <dbReference type="EMBL" id="CAK0870455.1"/>
    </source>
</evidence>
<reference evidence="1" key="1">
    <citation type="submission" date="2023-10" db="EMBL/GenBank/DDBJ databases">
        <authorList>
            <person name="Chen Y."/>
            <person name="Shah S."/>
            <person name="Dougan E. K."/>
            <person name="Thang M."/>
            <person name="Chan C."/>
        </authorList>
    </citation>
    <scope>NUCLEOTIDE SEQUENCE [LARGE SCALE GENOMIC DNA]</scope>
</reference>
<evidence type="ECO:0000313" key="2">
    <source>
        <dbReference type="Proteomes" id="UP001189429"/>
    </source>
</evidence>